<evidence type="ECO:0000256" key="1">
    <source>
        <dbReference type="ARBA" id="ARBA00001974"/>
    </source>
</evidence>
<evidence type="ECO:0000256" key="2">
    <source>
        <dbReference type="ARBA" id="ARBA00012512"/>
    </source>
</evidence>
<dbReference type="InterPro" id="IPR017905">
    <property type="entry name" value="ERV/ALR_sulphydryl_oxidase"/>
</dbReference>
<dbReference type="EMBL" id="MN740854">
    <property type="protein sequence ID" value="QHU15288.1"/>
    <property type="molecule type" value="Genomic_DNA"/>
</dbReference>
<keyword evidence="6" id="KW-1015">Disulfide bond</keyword>
<dbReference type="EC" id="1.8.3.2" evidence="2"/>
<comment type="cofactor">
    <cofactor evidence="1">
        <name>FAD</name>
        <dbReference type="ChEBI" id="CHEBI:57692"/>
    </cofactor>
</comment>
<dbReference type="Gene3D" id="1.20.120.310">
    <property type="entry name" value="ERV/ALR sulfhydryl oxidase domain"/>
    <property type="match status" value="1"/>
</dbReference>
<dbReference type="GO" id="GO:0016972">
    <property type="term" value="F:thiol oxidase activity"/>
    <property type="evidence" value="ECO:0007669"/>
    <property type="project" value="UniProtKB-EC"/>
</dbReference>
<protein>
    <recommendedName>
        <fullName evidence="2">thiol oxidase</fullName>
        <ecNumber evidence="2">1.8.3.2</ecNumber>
    </recommendedName>
</protein>
<keyword evidence="4" id="KW-0274">FAD</keyword>
<name>A0A6C0KG28_9ZZZZ</name>
<evidence type="ECO:0000313" key="9">
    <source>
        <dbReference type="EMBL" id="QHU15288.1"/>
    </source>
</evidence>
<keyword evidence="3" id="KW-0285">Flavoprotein</keyword>
<evidence type="ECO:0000256" key="3">
    <source>
        <dbReference type="ARBA" id="ARBA00022630"/>
    </source>
</evidence>
<evidence type="ECO:0000256" key="5">
    <source>
        <dbReference type="ARBA" id="ARBA00023002"/>
    </source>
</evidence>
<sequence>MIFGLHVLKFLFFYDPFKNITCLYMGYTFPERPKSTFRAQSTDDVYSERNPAMWNSCLPDVWGAAAWSYMHCAIETIRHKSQGDKLSDADVGRIRGLLEAIRDTLPCPLCESHFRKHLDGLSDATLRSATAIRQWLIDVHNEVNRSNGKEEVSPEHVPFVLNATYKKEGPSIPSFSCGTPMCSQGFEWWTLFLSFAMGMAVVVLLCFLLRRSR</sequence>
<dbReference type="InterPro" id="IPR036774">
    <property type="entry name" value="ERV/ALR_sulphydryl_oxid_sf"/>
</dbReference>
<feature type="transmembrane region" description="Helical" evidence="7">
    <location>
        <begin position="188"/>
        <end position="209"/>
    </location>
</feature>
<keyword evidence="5" id="KW-0560">Oxidoreductase</keyword>
<keyword evidence="7" id="KW-0812">Transmembrane</keyword>
<reference evidence="9" key="1">
    <citation type="journal article" date="2020" name="Nature">
        <title>Giant virus diversity and host interactions through global metagenomics.</title>
        <authorList>
            <person name="Schulz F."/>
            <person name="Roux S."/>
            <person name="Paez-Espino D."/>
            <person name="Jungbluth S."/>
            <person name="Walsh D.A."/>
            <person name="Denef V.J."/>
            <person name="McMahon K.D."/>
            <person name="Konstantinidis K.T."/>
            <person name="Eloe-Fadrosh E.A."/>
            <person name="Kyrpides N.C."/>
            <person name="Woyke T."/>
        </authorList>
    </citation>
    <scope>NUCLEOTIDE SEQUENCE</scope>
    <source>
        <strain evidence="9">GVMAG-S-1103017-68</strain>
    </source>
</reference>
<feature type="domain" description="ERV/ALR sulfhydryl oxidase" evidence="8">
    <location>
        <begin position="55"/>
        <end position="165"/>
    </location>
</feature>
<keyword evidence="7" id="KW-0472">Membrane</keyword>
<dbReference type="AlphaFoldDB" id="A0A6C0KG28"/>
<keyword evidence="7" id="KW-1133">Transmembrane helix</keyword>
<proteinExistence type="predicted"/>
<dbReference type="Pfam" id="PF04777">
    <property type="entry name" value="Evr1_Alr"/>
    <property type="match status" value="1"/>
</dbReference>
<evidence type="ECO:0000256" key="4">
    <source>
        <dbReference type="ARBA" id="ARBA00022827"/>
    </source>
</evidence>
<accession>A0A6C0KG28</accession>
<dbReference type="PROSITE" id="PS51324">
    <property type="entry name" value="ERV_ALR"/>
    <property type="match status" value="1"/>
</dbReference>
<evidence type="ECO:0000259" key="8">
    <source>
        <dbReference type="PROSITE" id="PS51324"/>
    </source>
</evidence>
<evidence type="ECO:0000256" key="6">
    <source>
        <dbReference type="ARBA" id="ARBA00023157"/>
    </source>
</evidence>
<dbReference type="SUPFAM" id="SSF69000">
    <property type="entry name" value="FAD-dependent thiol oxidase"/>
    <property type="match status" value="1"/>
</dbReference>
<organism evidence="9">
    <name type="scientific">viral metagenome</name>
    <dbReference type="NCBI Taxonomy" id="1070528"/>
    <lineage>
        <taxon>unclassified sequences</taxon>
        <taxon>metagenomes</taxon>
        <taxon>organismal metagenomes</taxon>
    </lineage>
</organism>
<evidence type="ECO:0000256" key="7">
    <source>
        <dbReference type="SAM" id="Phobius"/>
    </source>
</evidence>